<evidence type="ECO:0000313" key="5">
    <source>
        <dbReference type="Proteomes" id="UP000031977"/>
    </source>
</evidence>
<dbReference type="PROSITE" id="PS50887">
    <property type="entry name" value="GGDEF"/>
    <property type="match status" value="1"/>
</dbReference>
<dbReference type="EC" id="2.7.7.65" evidence="1"/>
<evidence type="ECO:0000259" key="3">
    <source>
        <dbReference type="PROSITE" id="PS50887"/>
    </source>
</evidence>
<dbReference type="SMART" id="SM00267">
    <property type="entry name" value="GGDEF"/>
    <property type="match status" value="1"/>
</dbReference>
<dbReference type="Pfam" id="PF00990">
    <property type="entry name" value="GGDEF"/>
    <property type="match status" value="1"/>
</dbReference>
<keyword evidence="2" id="KW-1133">Transmembrane helix</keyword>
<keyword evidence="2" id="KW-0472">Membrane</keyword>
<evidence type="ECO:0000256" key="1">
    <source>
        <dbReference type="ARBA" id="ARBA00012528"/>
    </source>
</evidence>
<dbReference type="AlphaFoldDB" id="A0A0C3HUQ4"/>
<sequence>MNTKVKNISLSLFIATLLFVTSVTAIGAVLISYEVKQFHTYVEYLSRVKQKVILFGLLAESELRQNGDLSAKEVESNTEYSFQDAVYSLKPNDSLNYVEAVARKVFHQAEQYLSSVYQQGSSVLYFRSYSGNKLILEYPIDGLKNDKDAFDLALCAEEMTCLVAAWKGQLVDRVLISLPFKSKSSNEMALSIMSPVYYKGELVGEFGSQIYLEQLYGEGKSITTTTTNGSEQIIIYFSDYPWEKFAYTQSFMADNTNLIVYQYPFSKVIIDYSFLYVIYFIVALAYFVKVQESKQSRLKLATALTDVTKDELTGLFNRRVYKDKTFQSRLVTESYSVLAIDGDRIKRINDRYGHHVGDEVISIIANTMKKVFRNSDYLIRTGGDEFVAILPGCSRSQASILATKLQAAVKENRLKTLDIEISISVGLASGETNENVEDVIVRADEALYKMKQQRV</sequence>
<comment type="caution">
    <text evidence="4">The sequence shown here is derived from an EMBL/GenBank/DDBJ whole genome shotgun (WGS) entry which is preliminary data.</text>
</comment>
<dbReference type="GO" id="GO:0043709">
    <property type="term" value="P:cell adhesion involved in single-species biofilm formation"/>
    <property type="evidence" value="ECO:0007669"/>
    <property type="project" value="TreeGrafter"/>
</dbReference>
<keyword evidence="5" id="KW-1185">Reference proteome</keyword>
<dbReference type="GO" id="GO:0005886">
    <property type="term" value="C:plasma membrane"/>
    <property type="evidence" value="ECO:0007669"/>
    <property type="project" value="TreeGrafter"/>
</dbReference>
<dbReference type="InterPro" id="IPR000160">
    <property type="entry name" value="GGDEF_dom"/>
</dbReference>
<feature type="transmembrane region" description="Helical" evidence="2">
    <location>
        <begin position="269"/>
        <end position="288"/>
    </location>
</feature>
<dbReference type="PANTHER" id="PTHR45138:SF24">
    <property type="entry name" value="DIGUANYLATE CYCLASE DGCC-RELATED"/>
    <property type="match status" value="1"/>
</dbReference>
<dbReference type="Proteomes" id="UP000031977">
    <property type="component" value="Unassembled WGS sequence"/>
</dbReference>
<dbReference type="InterPro" id="IPR029787">
    <property type="entry name" value="Nucleotide_cyclase"/>
</dbReference>
<name>A0A0C3HUQ4_9VIBR</name>
<feature type="domain" description="GGDEF" evidence="3">
    <location>
        <begin position="333"/>
        <end position="455"/>
    </location>
</feature>
<gene>
    <name evidence="4" type="ORF">SU60_04940</name>
</gene>
<accession>A0A0C3HUQ4</accession>
<dbReference type="STRING" id="50718.SU60_04940"/>
<evidence type="ECO:0000256" key="2">
    <source>
        <dbReference type="SAM" id="Phobius"/>
    </source>
</evidence>
<dbReference type="InterPro" id="IPR050469">
    <property type="entry name" value="Diguanylate_Cyclase"/>
</dbReference>
<dbReference type="GO" id="GO:1902201">
    <property type="term" value="P:negative regulation of bacterial-type flagellum-dependent cell motility"/>
    <property type="evidence" value="ECO:0007669"/>
    <property type="project" value="TreeGrafter"/>
</dbReference>
<reference evidence="4 5" key="1">
    <citation type="submission" date="2015-01" db="EMBL/GenBank/DDBJ databases">
        <title>Draft genome of Vibrio mytili type strain CAIM 528.</title>
        <authorList>
            <person name="Gonzalez-Castillo A."/>
            <person name="Gomez-Gil B."/>
            <person name="Enciso-Ibarra J."/>
        </authorList>
    </citation>
    <scope>NUCLEOTIDE SEQUENCE [LARGE SCALE GENOMIC DNA]</scope>
    <source>
        <strain evidence="4 5">CAIM 528</strain>
    </source>
</reference>
<dbReference type="Gene3D" id="3.30.70.270">
    <property type="match status" value="1"/>
</dbReference>
<keyword evidence="2" id="KW-0812">Transmembrane</keyword>
<dbReference type="CDD" id="cd01949">
    <property type="entry name" value="GGDEF"/>
    <property type="match status" value="1"/>
</dbReference>
<dbReference type="GO" id="GO:0052621">
    <property type="term" value="F:diguanylate cyclase activity"/>
    <property type="evidence" value="ECO:0007669"/>
    <property type="project" value="UniProtKB-EC"/>
</dbReference>
<dbReference type="EMBL" id="JXOK01000010">
    <property type="protein sequence ID" value="KIN11951.1"/>
    <property type="molecule type" value="Genomic_DNA"/>
</dbReference>
<evidence type="ECO:0000313" key="4">
    <source>
        <dbReference type="EMBL" id="KIN11951.1"/>
    </source>
</evidence>
<proteinExistence type="predicted"/>
<organism evidence="4 5">
    <name type="scientific">Vibrio mytili</name>
    <dbReference type="NCBI Taxonomy" id="50718"/>
    <lineage>
        <taxon>Bacteria</taxon>
        <taxon>Pseudomonadati</taxon>
        <taxon>Pseudomonadota</taxon>
        <taxon>Gammaproteobacteria</taxon>
        <taxon>Vibrionales</taxon>
        <taxon>Vibrionaceae</taxon>
        <taxon>Vibrio</taxon>
    </lineage>
</organism>
<dbReference type="PANTHER" id="PTHR45138">
    <property type="entry name" value="REGULATORY COMPONENTS OF SENSORY TRANSDUCTION SYSTEM"/>
    <property type="match status" value="1"/>
</dbReference>
<dbReference type="SUPFAM" id="SSF55073">
    <property type="entry name" value="Nucleotide cyclase"/>
    <property type="match status" value="1"/>
</dbReference>
<protein>
    <recommendedName>
        <fullName evidence="1">diguanylate cyclase</fullName>
        <ecNumber evidence="1">2.7.7.65</ecNumber>
    </recommendedName>
</protein>
<dbReference type="NCBIfam" id="TIGR00254">
    <property type="entry name" value="GGDEF"/>
    <property type="match status" value="1"/>
</dbReference>
<dbReference type="InterPro" id="IPR043128">
    <property type="entry name" value="Rev_trsase/Diguanyl_cyclase"/>
</dbReference>